<organism evidence="1 2">
    <name type="scientific">Amycolatopsis nalaikhensis</name>
    <dbReference type="NCBI Taxonomy" id="715472"/>
    <lineage>
        <taxon>Bacteria</taxon>
        <taxon>Bacillati</taxon>
        <taxon>Actinomycetota</taxon>
        <taxon>Actinomycetes</taxon>
        <taxon>Pseudonocardiales</taxon>
        <taxon>Pseudonocardiaceae</taxon>
        <taxon>Amycolatopsis</taxon>
    </lineage>
</organism>
<name>A0ABY8XZD9_9PSEU</name>
<keyword evidence="2" id="KW-1185">Reference proteome</keyword>
<dbReference type="Proteomes" id="UP001227101">
    <property type="component" value="Chromosome"/>
</dbReference>
<evidence type="ECO:0000313" key="2">
    <source>
        <dbReference type="Proteomes" id="UP001227101"/>
    </source>
</evidence>
<reference evidence="1 2" key="1">
    <citation type="submission" date="2023-06" db="EMBL/GenBank/DDBJ databases">
        <authorList>
            <person name="Oyuntsetseg B."/>
            <person name="Kim S.B."/>
        </authorList>
    </citation>
    <scope>NUCLEOTIDE SEQUENCE [LARGE SCALE GENOMIC DNA]</scope>
    <source>
        <strain evidence="1 2">2-2</strain>
    </source>
</reference>
<dbReference type="RefSeq" id="WP_285458324.1">
    <property type="nucleotide sequence ID" value="NZ_CP127173.1"/>
</dbReference>
<evidence type="ECO:0000313" key="1">
    <source>
        <dbReference type="EMBL" id="WIV60715.1"/>
    </source>
</evidence>
<proteinExistence type="predicted"/>
<gene>
    <name evidence="1" type="ORF">QP939_19915</name>
</gene>
<accession>A0ABY8XZD9</accession>
<dbReference type="EMBL" id="CP127173">
    <property type="protein sequence ID" value="WIV60715.1"/>
    <property type="molecule type" value="Genomic_DNA"/>
</dbReference>
<sequence>MSAALGAPGHERVLDIDLDTLLAPTGGVSGLRARVEDALCRHDLRVHLILLCHGTDPQRFTTTARLCRALGPVLRTDRVELVVSYQGGPVPRELTDLLEPGDPVWSEHPTLAGSDGALLPQVGKTEHLLSCLAMLRSRSWNPDRQFVVFLDSDYLVYDPVDALVLYAPWALGFSSPDGGAPADTRFTGLEFAKGGGLRLVADAELTMKASTDRTLSFLDLLDAAMARAVPHAPTVSATLPPGALPTRQVLERTLTPALLDELTTAMGRYTQAGGRSSRGLSQYLASRNAHPMEEALTRFPFLLHGDQGATLAAWSVIPLAPGYGLELSFLAAALRSGRGRVTSAVALPHAHLPKNDGSNFALGVEMFALLQQLIGADEPVAARGRPMRRASATPLGYQLVNLDPPSPVPARYPPLTEWTTVEENQR</sequence>
<protein>
    <submittedName>
        <fullName evidence="1">Uncharacterized protein</fullName>
    </submittedName>
</protein>